<dbReference type="Proteomes" id="UP001196379">
    <property type="component" value="Unassembled WGS sequence"/>
</dbReference>
<comment type="caution">
    <text evidence="2">The sequence shown here is derived from an EMBL/GenBank/DDBJ whole genome shotgun (WGS) entry which is preliminary data.</text>
</comment>
<evidence type="ECO:0000313" key="3">
    <source>
        <dbReference type="Proteomes" id="UP001196379"/>
    </source>
</evidence>
<feature type="chain" id="PRO_5047016411" description="Lipoprotein" evidence="1">
    <location>
        <begin position="21"/>
        <end position="173"/>
    </location>
</feature>
<dbReference type="RefSeq" id="WP_157402502.1">
    <property type="nucleotide sequence ID" value="NZ_JABUMB010000002.1"/>
</dbReference>
<keyword evidence="3" id="KW-1185">Reference proteome</keyword>
<reference evidence="2 3" key="1">
    <citation type="journal article" date="2021" name="Mol. Ecol.">
        <title>Polar bear-adapted Ursidibacter maritimus are remarkably conserved after generations in captivity.</title>
        <authorList>
            <person name="Espinosa-Gongora C."/>
            <person name="Hansen M.J."/>
            <person name="Bertelsen M.F."/>
            <person name="Bojesen A.M."/>
        </authorList>
    </citation>
    <scope>NUCLEOTIDE SEQUENCE [LARGE SCALE GENOMIC DNA]</scope>
    <source>
        <strain evidence="2 3">Pb43106</strain>
    </source>
</reference>
<organism evidence="2 3">
    <name type="scientific">Ursidibacter maritimus</name>
    <dbReference type="NCBI Taxonomy" id="1331689"/>
    <lineage>
        <taxon>Bacteria</taxon>
        <taxon>Pseudomonadati</taxon>
        <taxon>Pseudomonadota</taxon>
        <taxon>Gammaproteobacteria</taxon>
        <taxon>Pasteurellales</taxon>
        <taxon>Pasteurellaceae</taxon>
        <taxon>Ursidibacter</taxon>
    </lineage>
</organism>
<keyword evidence="1" id="KW-0732">Signal</keyword>
<accession>A0ABS6S9Z5</accession>
<gene>
    <name evidence="2" type="ORF">HT657_09225</name>
</gene>
<evidence type="ECO:0000313" key="2">
    <source>
        <dbReference type="EMBL" id="MBV6532300.1"/>
    </source>
</evidence>
<sequence>MKLRLLLPLFLTLPLTSCIAPTGHYHFDDRQLSSKIYNTFWAMEPQDDVANIMQISRDGSATLYRYSCDKFNNYKTKNKGNLGQLVEYIANQAEQKQKGSGDLIREFVNVERYKLETIGHNEIKLHAIILGGVFKIKFTSISNNHLNATQSILGLPKALKYRAVKNPYTPKCP</sequence>
<proteinExistence type="predicted"/>
<evidence type="ECO:0000256" key="1">
    <source>
        <dbReference type="SAM" id="SignalP"/>
    </source>
</evidence>
<name>A0ABS6S9Z5_9PAST</name>
<feature type="signal peptide" evidence="1">
    <location>
        <begin position="1"/>
        <end position="20"/>
    </location>
</feature>
<evidence type="ECO:0008006" key="4">
    <source>
        <dbReference type="Google" id="ProtNLM"/>
    </source>
</evidence>
<protein>
    <recommendedName>
        <fullName evidence="4">Lipoprotein</fullName>
    </recommendedName>
</protein>
<dbReference type="EMBL" id="JABULY010000008">
    <property type="protein sequence ID" value="MBV6532300.1"/>
    <property type="molecule type" value="Genomic_DNA"/>
</dbReference>